<name>A0A9D7E9S4_9PROT</name>
<evidence type="ECO:0000313" key="3">
    <source>
        <dbReference type="Proteomes" id="UP000807785"/>
    </source>
</evidence>
<sequence>MAGPRAAESSANEQVRILERKDGYYWRDDETGAELGPFPTAAAAMADARSLDDEVDTEPSGDSLREAEDELGISDWIDPDTGEPAEGYSPHIEDH</sequence>
<dbReference type="EMBL" id="JADJEV010000005">
    <property type="protein sequence ID" value="MBK6975440.1"/>
    <property type="molecule type" value="Genomic_DNA"/>
</dbReference>
<reference evidence="2" key="1">
    <citation type="submission" date="2020-10" db="EMBL/GenBank/DDBJ databases">
        <title>Connecting structure to function with the recovery of over 1000 high-quality activated sludge metagenome-assembled genomes encoding full-length rRNA genes using long-read sequencing.</title>
        <authorList>
            <person name="Singleton C.M."/>
            <person name="Petriglieri F."/>
            <person name="Kristensen J.M."/>
            <person name="Kirkegaard R.H."/>
            <person name="Michaelsen T.Y."/>
            <person name="Andersen M.H."/>
            <person name="Karst S.M."/>
            <person name="Dueholm M.S."/>
            <person name="Nielsen P.H."/>
            <person name="Albertsen M."/>
        </authorList>
    </citation>
    <scope>NUCLEOTIDE SEQUENCE</scope>
    <source>
        <strain evidence="2">Bjer_18-Q3-R1-45_BAT3C.347</strain>
    </source>
</reference>
<proteinExistence type="predicted"/>
<accession>A0A9D7E9S4</accession>
<dbReference type="AlphaFoldDB" id="A0A9D7E9S4"/>
<feature type="compositionally biased region" description="Acidic residues" evidence="1">
    <location>
        <begin position="67"/>
        <end position="83"/>
    </location>
</feature>
<dbReference type="Proteomes" id="UP000807785">
    <property type="component" value="Unassembled WGS sequence"/>
</dbReference>
<protein>
    <submittedName>
        <fullName evidence="2">Uncharacterized protein</fullName>
    </submittedName>
</protein>
<comment type="caution">
    <text evidence="2">The sequence shown here is derived from an EMBL/GenBank/DDBJ whole genome shotgun (WGS) entry which is preliminary data.</text>
</comment>
<evidence type="ECO:0000313" key="2">
    <source>
        <dbReference type="EMBL" id="MBK6975440.1"/>
    </source>
</evidence>
<organism evidence="2 3">
    <name type="scientific">Candidatus Methylophosphatis roskildensis</name>
    <dbReference type="NCBI Taxonomy" id="2899263"/>
    <lineage>
        <taxon>Bacteria</taxon>
        <taxon>Pseudomonadati</taxon>
        <taxon>Pseudomonadota</taxon>
        <taxon>Betaproteobacteria</taxon>
        <taxon>Nitrosomonadales</taxon>
        <taxon>Sterolibacteriaceae</taxon>
        <taxon>Candidatus Methylophosphatis</taxon>
    </lineage>
</organism>
<feature type="region of interest" description="Disordered" evidence="1">
    <location>
        <begin position="44"/>
        <end position="95"/>
    </location>
</feature>
<gene>
    <name evidence="2" type="ORF">IPH26_21650</name>
</gene>
<evidence type="ECO:0000256" key="1">
    <source>
        <dbReference type="SAM" id="MobiDB-lite"/>
    </source>
</evidence>